<proteinExistence type="predicted"/>
<keyword evidence="2" id="KW-0812">Transmembrane</keyword>
<feature type="region of interest" description="Disordered" evidence="1">
    <location>
        <begin position="194"/>
        <end position="226"/>
    </location>
</feature>
<accession>A0ABR2YJQ6</accession>
<keyword evidence="2" id="KW-1133">Transmembrane helix</keyword>
<gene>
    <name evidence="3" type="ORF">WJX75_007146</name>
</gene>
<evidence type="ECO:0000313" key="4">
    <source>
        <dbReference type="Proteomes" id="UP001491310"/>
    </source>
</evidence>
<evidence type="ECO:0000256" key="2">
    <source>
        <dbReference type="SAM" id="Phobius"/>
    </source>
</evidence>
<dbReference type="Proteomes" id="UP001491310">
    <property type="component" value="Unassembled WGS sequence"/>
</dbReference>
<evidence type="ECO:0000256" key="1">
    <source>
        <dbReference type="SAM" id="MobiDB-lite"/>
    </source>
</evidence>
<sequence>MKAKHVTKLPKGRTPEDVKRSSPGAGYFYRKGLPSHVPSSWPGFQKDGQEAAGRERKSKSPGVTSRSPPRPDPFLQRRRSSSESRVSGSSGAARTPKHASDAQFDSSYSFVFPDRSSPTGVPTSGGSVRKTYDDHREKKGREITAALGRTGSDASEVQSPLREPDLAEGGYGMGEPDLEASLRQDLMEKPLSFSDTMGLKWPPDQDKHAADKHATDGQQPWANCRDEGPWSIAARRAASPDSGESFAFPEVLPREGAGDYGRVSAAGQGSRGACFVASGYRPSTDVCQPSTLACKESYTQHSRQQRWGSVCTGQRQGPVSNGERRQPGADCSYRAAIIQVAAAAGLGIQVQLRRKLVVWREARAAADKAAAEVSDDRSFPSTAQIADAVTDKVVRKQVAFLLLAFLTLLAATLLPVALTLARHAAAAAASHEAAAAEPVVDHNDYTCLGLPWFS</sequence>
<feature type="compositionally biased region" description="Low complexity" evidence="1">
    <location>
        <begin position="116"/>
        <end position="128"/>
    </location>
</feature>
<keyword evidence="4" id="KW-1185">Reference proteome</keyword>
<feature type="compositionally biased region" description="Basic and acidic residues" evidence="1">
    <location>
        <begin position="130"/>
        <end position="142"/>
    </location>
</feature>
<feature type="compositionally biased region" description="Basic and acidic residues" evidence="1">
    <location>
        <begin position="203"/>
        <end position="215"/>
    </location>
</feature>
<evidence type="ECO:0008006" key="5">
    <source>
        <dbReference type="Google" id="ProtNLM"/>
    </source>
</evidence>
<protein>
    <recommendedName>
        <fullName evidence="5">Transmembrane protein</fullName>
    </recommendedName>
</protein>
<feature type="region of interest" description="Disordered" evidence="1">
    <location>
        <begin position="305"/>
        <end position="327"/>
    </location>
</feature>
<feature type="region of interest" description="Disordered" evidence="1">
    <location>
        <begin position="1"/>
        <end position="178"/>
    </location>
</feature>
<dbReference type="EMBL" id="JALJOT010000010">
    <property type="protein sequence ID" value="KAK9906740.1"/>
    <property type="molecule type" value="Genomic_DNA"/>
</dbReference>
<feature type="compositionally biased region" description="Polar residues" evidence="1">
    <location>
        <begin position="305"/>
        <end position="319"/>
    </location>
</feature>
<organism evidence="3 4">
    <name type="scientific">Coccomyxa subellipsoidea</name>
    <dbReference type="NCBI Taxonomy" id="248742"/>
    <lineage>
        <taxon>Eukaryota</taxon>
        <taxon>Viridiplantae</taxon>
        <taxon>Chlorophyta</taxon>
        <taxon>core chlorophytes</taxon>
        <taxon>Trebouxiophyceae</taxon>
        <taxon>Trebouxiophyceae incertae sedis</taxon>
        <taxon>Coccomyxaceae</taxon>
        <taxon>Coccomyxa</taxon>
    </lineage>
</organism>
<keyword evidence="2" id="KW-0472">Membrane</keyword>
<feature type="transmembrane region" description="Helical" evidence="2">
    <location>
        <begin position="398"/>
        <end position="421"/>
    </location>
</feature>
<feature type="compositionally biased region" description="Low complexity" evidence="1">
    <location>
        <begin position="83"/>
        <end position="94"/>
    </location>
</feature>
<reference evidence="3 4" key="1">
    <citation type="journal article" date="2024" name="Nat. Commun.">
        <title>Phylogenomics reveals the evolutionary origins of lichenization in chlorophyte algae.</title>
        <authorList>
            <person name="Puginier C."/>
            <person name="Libourel C."/>
            <person name="Otte J."/>
            <person name="Skaloud P."/>
            <person name="Haon M."/>
            <person name="Grisel S."/>
            <person name="Petersen M."/>
            <person name="Berrin J.G."/>
            <person name="Delaux P.M."/>
            <person name="Dal Grande F."/>
            <person name="Keller J."/>
        </authorList>
    </citation>
    <scope>NUCLEOTIDE SEQUENCE [LARGE SCALE GENOMIC DNA]</scope>
    <source>
        <strain evidence="3 4">SAG 216-7</strain>
    </source>
</reference>
<feature type="compositionally biased region" description="Basic residues" evidence="1">
    <location>
        <begin position="1"/>
        <end position="11"/>
    </location>
</feature>
<name>A0ABR2YJQ6_9CHLO</name>
<comment type="caution">
    <text evidence="3">The sequence shown here is derived from an EMBL/GenBank/DDBJ whole genome shotgun (WGS) entry which is preliminary data.</text>
</comment>
<evidence type="ECO:0000313" key="3">
    <source>
        <dbReference type="EMBL" id="KAK9906740.1"/>
    </source>
</evidence>